<sequence length="609" mass="67389">MAPPILKLDDIFLSFGGAPLLAGASLQIDPGDKICLVGRNGSGKSTLLKIAAGLVEAQSGEMFRHPSSTIRYLEQAPDFGDYKTVAAYAEAGLGPGDDHYRVTYLLSHLGLTGEEDPNMLSGGESRRAALARVLAPEPDILLLDEPTNHLDLPTIEWLEGELRKTRSALVVISHDRRFLEKVSTATVWLDRGTSRRLDRGFGSFEAWRDQVLEAEELEQHKLGKAIEREEHWLRYGVTARRKRNMRRLGELQGMRADYRGHKGPQGSVQANISDVQESGKLVIEAEKITKAYGDRTIVAPFSIRVHRGDCIGLVGPNGAGKTTLLKMLTGQLAPDDGTVKLGTNLEIATLDQKREDLNPEETLAHYLTDGRGESLIVNGEQRHVTGYMKDFLFQPEQARTPIRKLSGGERARLMLARILSRPTNLLILDEPTNDLDIETLDLLQEIVAGFAGTVILVSHDRDFLDRTVTSTIAPANSDDPDGRWIEYAGGYSDMLVQRKGAIDERKRAEKADKAKSPETAASASNDLPKSKGKLSFKQKFALENLPKEMAEAEAEIALHEKKMADPNLFAKDPATFNRLAGEMEKLRSSIAKMEEEWLELETLRENLEG</sequence>
<dbReference type="CDD" id="cd03221">
    <property type="entry name" value="ABCF_EF-3"/>
    <property type="match status" value="2"/>
</dbReference>
<organism evidence="8 9">
    <name type="scientific">Rhizobium tubonense</name>
    <dbReference type="NCBI Taxonomy" id="484088"/>
    <lineage>
        <taxon>Bacteria</taxon>
        <taxon>Pseudomonadati</taxon>
        <taxon>Pseudomonadota</taxon>
        <taxon>Alphaproteobacteria</taxon>
        <taxon>Hyphomicrobiales</taxon>
        <taxon>Rhizobiaceae</taxon>
        <taxon>Rhizobium/Agrobacterium group</taxon>
        <taxon>Rhizobium</taxon>
    </lineage>
</organism>
<dbReference type="SUPFAM" id="SSF52540">
    <property type="entry name" value="P-loop containing nucleoside triphosphate hydrolases"/>
    <property type="match status" value="2"/>
</dbReference>
<dbReference type="InterPro" id="IPR027417">
    <property type="entry name" value="P-loop_NTPase"/>
</dbReference>
<evidence type="ECO:0000256" key="5">
    <source>
        <dbReference type="SAM" id="Coils"/>
    </source>
</evidence>
<evidence type="ECO:0000256" key="3">
    <source>
        <dbReference type="ARBA" id="ARBA00049360"/>
    </source>
</evidence>
<keyword evidence="9" id="KW-1185">Reference proteome</keyword>
<dbReference type="Pfam" id="PF00005">
    <property type="entry name" value="ABC_tran"/>
    <property type="match status" value="2"/>
</dbReference>
<keyword evidence="2" id="KW-0067">ATP-binding</keyword>
<feature type="domain" description="ABC transporter" evidence="7">
    <location>
        <begin position="283"/>
        <end position="524"/>
    </location>
</feature>
<evidence type="ECO:0000256" key="1">
    <source>
        <dbReference type="ARBA" id="ARBA00022741"/>
    </source>
</evidence>
<dbReference type="GO" id="GO:0005524">
    <property type="term" value="F:ATP binding"/>
    <property type="evidence" value="ECO:0007669"/>
    <property type="project" value="UniProtKB-KW"/>
</dbReference>
<dbReference type="InterPro" id="IPR003593">
    <property type="entry name" value="AAA+_ATPase"/>
</dbReference>
<dbReference type="InterPro" id="IPR051309">
    <property type="entry name" value="ABCF_ATPase"/>
</dbReference>
<keyword evidence="5" id="KW-0175">Coiled coil</keyword>
<dbReference type="InterPro" id="IPR017871">
    <property type="entry name" value="ABC_transporter-like_CS"/>
</dbReference>
<evidence type="ECO:0000313" key="9">
    <source>
        <dbReference type="Proteomes" id="UP000248925"/>
    </source>
</evidence>
<dbReference type="Gene3D" id="3.40.50.300">
    <property type="entry name" value="P-loop containing nucleotide triphosphate hydrolases"/>
    <property type="match status" value="2"/>
</dbReference>
<dbReference type="Pfam" id="PF16326">
    <property type="entry name" value="ABC_tran_CTD"/>
    <property type="match status" value="1"/>
</dbReference>
<evidence type="ECO:0000256" key="6">
    <source>
        <dbReference type="SAM" id="MobiDB-lite"/>
    </source>
</evidence>
<dbReference type="SMART" id="SM00382">
    <property type="entry name" value="AAA"/>
    <property type="match status" value="2"/>
</dbReference>
<evidence type="ECO:0000259" key="7">
    <source>
        <dbReference type="PROSITE" id="PS50893"/>
    </source>
</evidence>
<accession>A0A2W4C8B5</accession>
<dbReference type="EMBL" id="PCDP01000059">
    <property type="protein sequence ID" value="PZM09677.1"/>
    <property type="molecule type" value="Genomic_DNA"/>
</dbReference>
<evidence type="ECO:0000256" key="2">
    <source>
        <dbReference type="ARBA" id="ARBA00022840"/>
    </source>
</evidence>
<dbReference type="InterPro" id="IPR037118">
    <property type="entry name" value="Val-tRNA_synth_C_sf"/>
</dbReference>
<dbReference type="FunFam" id="3.40.50.300:FF:000309">
    <property type="entry name" value="ABC transporter ATP-binding protein"/>
    <property type="match status" value="1"/>
</dbReference>
<name>A0A2W4C8B5_9HYPH</name>
<gene>
    <name evidence="8" type="ORF">CPY51_25710</name>
</gene>
<dbReference type="PROSITE" id="PS50893">
    <property type="entry name" value="ABC_TRANSPORTER_2"/>
    <property type="match status" value="2"/>
</dbReference>
<keyword evidence="1" id="KW-0547">Nucleotide-binding</keyword>
<dbReference type="OrthoDB" id="9808609at2"/>
<proteinExistence type="inferred from homology"/>
<dbReference type="RefSeq" id="WP_111163056.1">
    <property type="nucleotide sequence ID" value="NZ_PCDP01000059.1"/>
</dbReference>
<keyword evidence="8" id="KW-0648">Protein biosynthesis</keyword>
<comment type="similarity">
    <text evidence="4">Belongs to the ABC transporter superfamily. ABCF family. Uup subfamily.</text>
</comment>
<keyword evidence="8" id="KW-0251">Elongation factor</keyword>
<dbReference type="Proteomes" id="UP000248925">
    <property type="component" value="Unassembled WGS sequence"/>
</dbReference>
<feature type="coiled-coil region" evidence="5">
    <location>
        <begin position="542"/>
        <end position="603"/>
    </location>
</feature>
<comment type="catalytic activity">
    <reaction evidence="3">
        <text>ATP + H2O = ADP + phosphate + H(+)</text>
        <dbReference type="Rhea" id="RHEA:13065"/>
        <dbReference type="ChEBI" id="CHEBI:15377"/>
        <dbReference type="ChEBI" id="CHEBI:15378"/>
        <dbReference type="ChEBI" id="CHEBI:30616"/>
        <dbReference type="ChEBI" id="CHEBI:43474"/>
        <dbReference type="ChEBI" id="CHEBI:456216"/>
    </reaction>
</comment>
<evidence type="ECO:0000313" key="8">
    <source>
        <dbReference type="EMBL" id="PZM09677.1"/>
    </source>
</evidence>
<protein>
    <submittedName>
        <fullName evidence="8">Elongation factor 3</fullName>
    </submittedName>
</protein>
<dbReference type="PROSITE" id="PS00211">
    <property type="entry name" value="ABC_TRANSPORTER_1"/>
    <property type="match status" value="2"/>
</dbReference>
<evidence type="ECO:0000256" key="4">
    <source>
        <dbReference type="ARBA" id="ARBA00061478"/>
    </source>
</evidence>
<feature type="domain" description="ABC transporter" evidence="7">
    <location>
        <begin position="6"/>
        <end position="216"/>
    </location>
</feature>
<feature type="compositionally biased region" description="Basic and acidic residues" evidence="6">
    <location>
        <begin position="503"/>
        <end position="516"/>
    </location>
</feature>
<dbReference type="AlphaFoldDB" id="A0A2W4C8B5"/>
<dbReference type="PANTHER" id="PTHR42855:SF1">
    <property type="entry name" value="ABC TRANSPORTER DOMAIN-CONTAINING PROTEIN"/>
    <property type="match status" value="1"/>
</dbReference>
<feature type="region of interest" description="Disordered" evidence="6">
    <location>
        <begin position="503"/>
        <end position="530"/>
    </location>
</feature>
<dbReference type="InterPro" id="IPR032524">
    <property type="entry name" value="ABC_tran_C"/>
</dbReference>
<dbReference type="Gene3D" id="1.10.287.380">
    <property type="entry name" value="Valyl-tRNA synthetase, C-terminal domain"/>
    <property type="match status" value="1"/>
</dbReference>
<comment type="caution">
    <text evidence="8">The sequence shown here is derived from an EMBL/GenBank/DDBJ whole genome shotgun (WGS) entry which is preliminary data.</text>
</comment>
<dbReference type="PANTHER" id="PTHR42855">
    <property type="entry name" value="ABC TRANSPORTER ATP-BINDING SUBUNIT"/>
    <property type="match status" value="1"/>
</dbReference>
<dbReference type="GO" id="GO:0003746">
    <property type="term" value="F:translation elongation factor activity"/>
    <property type="evidence" value="ECO:0007669"/>
    <property type="project" value="UniProtKB-KW"/>
</dbReference>
<dbReference type="GO" id="GO:0016887">
    <property type="term" value="F:ATP hydrolysis activity"/>
    <property type="evidence" value="ECO:0007669"/>
    <property type="project" value="InterPro"/>
</dbReference>
<dbReference type="GO" id="GO:0003677">
    <property type="term" value="F:DNA binding"/>
    <property type="evidence" value="ECO:0007669"/>
    <property type="project" value="InterPro"/>
</dbReference>
<dbReference type="InterPro" id="IPR003439">
    <property type="entry name" value="ABC_transporter-like_ATP-bd"/>
</dbReference>
<reference evidence="8 9" key="1">
    <citation type="journal article" date="2018" name="Sci. Rep.">
        <title>Rhizobium tumorigenes sp. nov., a novel plant tumorigenic bacterium isolated from cane gall tumors on thornless blackberry.</title>
        <authorList>
            <person name="Kuzmanovi N."/>
            <person name="Smalla K."/>
            <person name="Gronow S."/>
            <person name="PuBawska J."/>
        </authorList>
    </citation>
    <scope>NUCLEOTIDE SEQUENCE [LARGE SCALE GENOMIC DNA]</scope>
    <source>
        <strain evidence="8 9">CCBAU 85046</strain>
    </source>
</reference>